<dbReference type="PANTHER" id="PTHR31182:SF17">
    <property type="entry name" value="EEIG1_EHBP1 PROTEIN AMINO-TERMINAL DOMAIN PROTEIN"/>
    <property type="match status" value="1"/>
</dbReference>
<accession>A0ABC8RHM1</accession>
<name>A0ABC8RHM1_9AQUA</name>
<comment type="caution">
    <text evidence="3">The sequence shown here is derived from an EMBL/GenBank/DDBJ whole genome shotgun (WGS) entry which is preliminary data.</text>
</comment>
<proteinExistence type="predicted"/>
<keyword evidence="4" id="KW-1185">Reference proteome</keyword>
<feature type="compositionally biased region" description="Polar residues" evidence="1">
    <location>
        <begin position="293"/>
        <end position="307"/>
    </location>
</feature>
<sequence>MLVKMMKWSPWPAPETTKFQVRVKPVKLEGFDDNKGGNDGIQKVIAIRLKWKGEPKFGLVPFHRSSKQRIDLTSEKIAMKGEAIEWDEVFENLCCFSMSSIDDKFVRWDVSFNLLYGESKAKLAVIGQISVNLSEMVSTMESQVESKLPINLQVTGIAREATLTVLISFMEIRDCQDSVGPVQNSTGGRREVKGLTHNGSVYNRKEKKKQLSQEELSLGDSDESVNLQLEGCSETSLVTELGSSSDSIQLDPVKKVGFFSWKRRRLSFIRPARTKVEPLTRKSSDENTIDLDPQSTGSYSIDSTIAGSTKKPDAIGPSSESDHQGETSTTCDWEMKEIFSRDSQTKLKASVFFASFDQRSDEAAGESACTALVAVIAHWLQSNQHETPTKSQFDSLIIQGSSEWRKLCDKDAHKNHFPNKHFDLETVLNADLRPVAVLPQKSFVGFFGAEKFEALKGAMSFDEIWNEIDRNIGENDGPRVYIVSWNDHFFVLKVEDKAYYIIDTLGERLFEGCNQAFVLKFDDSALMHEIKEREKIRRENGGPEEESDEMICSGKECCREFIKRFLAAIPLRELEEEEKKEAVSYFSLHQRLQIEFNFSYSLCSLSSSSPSSQFSGSVSSSTSSHFSNELCI</sequence>
<evidence type="ECO:0000259" key="2">
    <source>
        <dbReference type="PROSITE" id="PS51840"/>
    </source>
</evidence>
<evidence type="ECO:0000313" key="4">
    <source>
        <dbReference type="Proteomes" id="UP001642360"/>
    </source>
</evidence>
<dbReference type="Pfam" id="PF10358">
    <property type="entry name" value="NT-C2"/>
    <property type="match status" value="1"/>
</dbReference>
<dbReference type="EMBL" id="CAUOFW020001389">
    <property type="protein sequence ID" value="CAK9144292.1"/>
    <property type="molecule type" value="Genomic_DNA"/>
</dbReference>
<dbReference type="AlphaFoldDB" id="A0ABC8RHM1"/>
<dbReference type="Proteomes" id="UP001642360">
    <property type="component" value="Unassembled WGS sequence"/>
</dbReference>
<dbReference type="PANTHER" id="PTHR31182">
    <property type="entry name" value="C2 NT-TYPE DOMAIN-CONTAINING PROTEIN"/>
    <property type="match status" value="1"/>
</dbReference>
<reference evidence="3 4" key="1">
    <citation type="submission" date="2024-02" db="EMBL/GenBank/DDBJ databases">
        <authorList>
            <person name="Vignale AGUSTIN F."/>
            <person name="Sosa J E."/>
            <person name="Modenutti C."/>
        </authorList>
    </citation>
    <scope>NUCLEOTIDE SEQUENCE [LARGE SCALE GENOMIC DNA]</scope>
</reference>
<feature type="domain" description="C2 NT-type" evidence="2">
    <location>
        <begin position="9"/>
        <end position="171"/>
    </location>
</feature>
<evidence type="ECO:0000313" key="3">
    <source>
        <dbReference type="EMBL" id="CAK9144292.1"/>
    </source>
</evidence>
<feature type="region of interest" description="Disordered" evidence="1">
    <location>
        <begin position="180"/>
        <end position="199"/>
    </location>
</feature>
<dbReference type="PROSITE" id="PS51840">
    <property type="entry name" value="C2_NT"/>
    <property type="match status" value="1"/>
</dbReference>
<feature type="region of interest" description="Disordered" evidence="1">
    <location>
        <begin position="277"/>
        <end position="329"/>
    </location>
</feature>
<organism evidence="3 4">
    <name type="scientific">Ilex paraguariensis</name>
    <name type="common">yerba mate</name>
    <dbReference type="NCBI Taxonomy" id="185542"/>
    <lineage>
        <taxon>Eukaryota</taxon>
        <taxon>Viridiplantae</taxon>
        <taxon>Streptophyta</taxon>
        <taxon>Embryophyta</taxon>
        <taxon>Tracheophyta</taxon>
        <taxon>Spermatophyta</taxon>
        <taxon>Magnoliopsida</taxon>
        <taxon>eudicotyledons</taxon>
        <taxon>Gunneridae</taxon>
        <taxon>Pentapetalae</taxon>
        <taxon>asterids</taxon>
        <taxon>campanulids</taxon>
        <taxon>Aquifoliales</taxon>
        <taxon>Aquifoliaceae</taxon>
        <taxon>Ilex</taxon>
    </lineage>
</organism>
<gene>
    <name evidence="3" type="ORF">ILEXP_LOCUS12040</name>
</gene>
<dbReference type="InterPro" id="IPR019448">
    <property type="entry name" value="NT-C2"/>
</dbReference>
<evidence type="ECO:0000256" key="1">
    <source>
        <dbReference type="SAM" id="MobiDB-lite"/>
    </source>
</evidence>
<protein>
    <recommendedName>
        <fullName evidence="2">C2 NT-type domain-containing protein</fullName>
    </recommendedName>
</protein>